<feature type="compositionally biased region" description="Polar residues" evidence="1">
    <location>
        <begin position="181"/>
        <end position="196"/>
    </location>
</feature>
<sequence length="234" mass="26835">MTRVAVSEYGGGVIVTGRYKTTKWGVTAVTATVEVRRTRERMARDLVIAQHFLPDLWILLHLPYNRFQFKIQKLAARVEKIFHSQINGVCQGLGLVDCTNRDFLGFQQIVASNSLRPAPVHLTTNGGYTCQKRHLEMYNLEFIQVKLQESLLKQVIVYTRSPVSSLINVAEKCHSTDSEGRVNSNDTTKTHGQINQPDCHSIHEQMIQHFDWLRNYKQYFPPAKGRCYQESPQT</sequence>
<feature type="region of interest" description="Disordered" evidence="1">
    <location>
        <begin position="177"/>
        <end position="196"/>
    </location>
</feature>
<organism evidence="2 3">
    <name type="scientific">Melipona quadrifasciata</name>
    <dbReference type="NCBI Taxonomy" id="166423"/>
    <lineage>
        <taxon>Eukaryota</taxon>
        <taxon>Metazoa</taxon>
        <taxon>Ecdysozoa</taxon>
        <taxon>Arthropoda</taxon>
        <taxon>Hexapoda</taxon>
        <taxon>Insecta</taxon>
        <taxon>Pterygota</taxon>
        <taxon>Neoptera</taxon>
        <taxon>Endopterygota</taxon>
        <taxon>Hymenoptera</taxon>
        <taxon>Apocrita</taxon>
        <taxon>Aculeata</taxon>
        <taxon>Apoidea</taxon>
        <taxon>Anthophila</taxon>
        <taxon>Apidae</taxon>
        <taxon>Melipona</taxon>
    </lineage>
</organism>
<reference evidence="2 3" key="1">
    <citation type="submission" date="2015-07" db="EMBL/GenBank/DDBJ databases">
        <title>The genome of Melipona quadrifasciata.</title>
        <authorList>
            <person name="Pan H."/>
            <person name="Kapheim K."/>
        </authorList>
    </citation>
    <scope>NUCLEOTIDE SEQUENCE [LARGE SCALE GENOMIC DNA]</scope>
    <source>
        <strain evidence="2">0111107301</strain>
        <tissue evidence="2">Whole body</tissue>
    </source>
</reference>
<dbReference type="Proteomes" id="UP000053105">
    <property type="component" value="Unassembled WGS sequence"/>
</dbReference>
<gene>
    <name evidence="2" type="ORF">WN51_11381</name>
</gene>
<evidence type="ECO:0000313" key="3">
    <source>
        <dbReference type="Proteomes" id="UP000053105"/>
    </source>
</evidence>
<accession>A0A0N0U759</accession>
<keyword evidence="3" id="KW-1185">Reference proteome</keyword>
<proteinExistence type="predicted"/>
<name>A0A0N0U759_9HYME</name>
<dbReference type="EMBL" id="KQ435710">
    <property type="protein sequence ID" value="KOX79771.1"/>
    <property type="molecule type" value="Genomic_DNA"/>
</dbReference>
<evidence type="ECO:0000313" key="2">
    <source>
        <dbReference type="EMBL" id="KOX79771.1"/>
    </source>
</evidence>
<protein>
    <submittedName>
        <fullName evidence="2">Uncharacterized protein</fullName>
    </submittedName>
</protein>
<evidence type="ECO:0000256" key="1">
    <source>
        <dbReference type="SAM" id="MobiDB-lite"/>
    </source>
</evidence>
<dbReference type="AlphaFoldDB" id="A0A0N0U759"/>